<gene>
    <name evidence="2" type="ORF">AMQ74_00174</name>
</gene>
<dbReference type="EMBL" id="LNGD01000005">
    <property type="protein sequence ID" value="KYC54121.1"/>
    <property type="molecule type" value="Genomic_DNA"/>
</dbReference>
<dbReference type="PANTHER" id="PTHR43283">
    <property type="entry name" value="BETA-LACTAMASE-RELATED"/>
    <property type="match status" value="1"/>
</dbReference>
<comment type="caution">
    <text evidence="2">The sequence shown here is derived from an EMBL/GenBank/DDBJ whole genome shotgun (WGS) entry which is preliminary data.</text>
</comment>
<dbReference type="SUPFAM" id="SSF56601">
    <property type="entry name" value="beta-lactamase/transpeptidase-like"/>
    <property type="match status" value="1"/>
</dbReference>
<sequence length="397" mass="46420">MSKKKYLLFILIAFLLSLNLISYTNTTIGRVIRYGPGNVDHYQKFPYHRIATSSNPFKFTENNVESIVKSRFYNISYGNNQKVGDLDQFLEKTDTTSFIVIHKDRIVYEKYYNNYTQESIVTSFSVAKSFTSALVGIAIDEGYIKSVYDPITDYIPELIERDERFSKIKIIDLLHMTSGLEYKEPPDDIYTYFAPNLRKLALDNTEIKEDPNKMFVYNNYNPLLLGIILERATGRSVSKYLEEKIWVPIGMEYEGSWSVDSNDFENMEIGINCRAIDFAKFGRLFLRKGNWNGKQIISNGWSVASTAPYIPDDNDYYPSNPIFNEYRGYYSLMWWGIKRDEKNYDFYAEGNHGQYIYISPEKDLIIVRNGTSYGEGMESENMRWWPIVLYKFANQFT</sequence>
<protein>
    <submittedName>
        <fullName evidence="2">Beta-lactamase/D-alanine carboxypeptidase</fullName>
    </submittedName>
</protein>
<dbReference type="PANTHER" id="PTHR43283:SF7">
    <property type="entry name" value="BETA-LACTAMASE-RELATED DOMAIN-CONTAINING PROTEIN"/>
    <property type="match status" value="1"/>
</dbReference>
<keyword evidence="2" id="KW-0645">Protease</keyword>
<dbReference type="Proteomes" id="UP000075578">
    <property type="component" value="Unassembled WGS sequence"/>
</dbReference>
<proteinExistence type="predicted"/>
<keyword evidence="2" id="KW-0121">Carboxypeptidase</keyword>
<keyword evidence="2" id="KW-0378">Hydrolase</keyword>
<dbReference type="InterPro" id="IPR001466">
    <property type="entry name" value="Beta-lactam-related"/>
</dbReference>
<dbReference type="InterPro" id="IPR050789">
    <property type="entry name" value="Diverse_Enzym_Activities"/>
</dbReference>
<evidence type="ECO:0000259" key="1">
    <source>
        <dbReference type="Pfam" id="PF00144"/>
    </source>
</evidence>
<dbReference type="Gene3D" id="3.40.710.10">
    <property type="entry name" value="DD-peptidase/beta-lactamase superfamily"/>
    <property type="match status" value="1"/>
</dbReference>
<dbReference type="PATRIC" id="fig|1705564.3.peg.172"/>
<dbReference type="GO" id="GO:0004180">
    <property type="term" value="F:carboxypeptidase activity"/>
    <property type="evidence" value="ECO:0007669"/>
    <property type="project" value="UniProtKB-KW"/>
</dbReference>
<evidence type="ECO:0000313" key="3">
    <source>
        <dbReference type="Proteomes" id="UP000075578"/>
    </source>
</evidence>
<name>A0A150JA80_9EURY</name>
<dbReference type="Pfam" id="PF00144">
    <property type="entry name" value="Beta-lactamase"/>
    <property type="match status" value="1"/>
</dbReference>
<dbReference type="AlphaFoldDB" id="A0A150JA80"/>
<organism evidence="2 3">
    <name type="scientific">Candidatus Methanofastidiosum methylothiophilum</name>
    <dbReference type="NCBI Taxonomy" id="1705564"/>
    <lineage>
        <taxon>Archaea</taxon>
        <taxon>Methanobacteriati</taxon>
        <taxon>Methanobacteriota</taxon>
        <taxon>Stenosarchaea group</taxon>
        <taxon>Candidatus Methanofastidiosia</taxon>
        <taxon>Candidatus Methanofastidiosales</taxon>
        <taxon>Candidatus Methanofastidiosaceae</taxon>
        <taxon>Candidatus Methanofastidiosum</taxon>
    </lineage>
</organism>
<feature type="domain" description="Beta-lactamase-related" evidence="1">
    <location>
        <begin position="93"/>
        <end position="367"/>
    </location>
</feature>
<reference evidence="2 3" key="1">
    <citation type="journal article" date="2016" name="ISME J.">
        <title>Chasing the elusive Euryarchaeota class WSA2: genomes reveal a uniquely fastidious methyl-reducing methanogen.</title>
        <authorList>
            <person name="Nobu M.K."/>
            <person name="Narihiro T."/>
            <person name="Kuroda K."/>
            <person name="Mei R."/>
            <person name="Liu W.T."/>
        </authorList>
    </citation>
    <scope>NUCLEOTIDE SEQUENCE [LARGE SCALE GENOMIC DNA]</scope>
    <source>
        <strain evidence="2">U1lsi0528_Bin089</strain>
    </source>
</reference>
<accession>A0A150JA80</accession>
<evidence type="ECO:0000313" key="2">
    <source>
        <dbReference type="EMBL" id="KYC54121.1"/>
    </source>
</evidence>
<dbReference type="InterPro" id="IPR012338">
    <property type="entry name" value="Beta-lactam/transpept-like"/>
</dbReference>